<feature type="non-terminal residue" evidence="2">
    <location>
        <position position="130"/>
    </location>
</feature>
<sequence length="130" mass="14567">GTRQAGGQRPQEAPGRPRAGRRLPRSAFAPVPQGQGAGHPLAGLQLQRPPQEQGQLPQAVDPADQRRRPCAGDDLQPLHPGPEPRRHRGRPQDPGRARRQRRRRVQRPRRGGQGRPARRRQRPPGRGRRL</sequence>
<protein>
    <submittedName>
        <fullName evidence="2">LSU ribosomal protein L20p</fullName>
    </submittedName>
</protein>
<feature type="compositionally biased region" description="Low complexity" evidence="1">
    <location>
        <begin position="1"/>
        <end position="17"/>
    </location>
</feature>
<evidence type="ECO:0000313" key="2">
    <source>
        <dbReference type="EMBL" id="CAA9382116.1"/>
    </source>
</evidence>
<proteinExistence type="predicted"/>
<evidence type="ECO:0000256" key="1">
    <source>
        <dbReference type="SAM" id="MobiDB-lite"/>
    </source>
</evidence>
<dbReference type="GO" id="GO:0005840">
    <property type="term" value="C:ribosome"/>
    <property type="evidence" value="ECO:0007669"/>
    <property type="project" value="UniProtKB-KW"/>
</dbReference>
<keyword evidence="2" id="KW-0689">Ribosomal protein</keyword>
<gene>
    <name evidence="2" type="ORF">AVDCRST_MAG06-1038</name>
</gene>
<reference evidence="2" key="1">
    <citation type="submission" date="2020-02" db="EMBL/GenBank/DDBJ databases">
        <authorList>
            <person name="Meier V. D."/>
        </authorList>
    </citation>
    <scope>NUCLEOTIDE SEQUENCE</scope>
    <source>
        <strain evidence="2">AVDCRST_MAG06</strain>
    </source>
</reference>
<dbReference type="AlphaFoldDB" id="A0A6J4N9X0"/>
<feature type="region of interest" description="Disordered" evidence="1">
    <location>
        <begin position="1"/>
        <end position="130"/>
    </location>
</feature>
<accession>A0A6J4N9X0</accession>
<name>A0A6J4N9X0_9ACTN</name>
<dbReference type="EMBL" id="CADCUP010000070">
    <property type="protein sequence ID" value="CAA9382116.1"/>
    <property type="molecule type" value="Genomic_DNA"/>
</dbReference>
<feature type="non-terminal residue" evidence="2">
    <location>
        <position position="1"/>
    </location>
</feature>
<feature type="compositionally biased region" description="Basic residues" evidence="1">
    <location>
        <begin position="97"/>
        <end position="130"/>
    </location>
</feature>
<organism evidence="2">
    <name type="scientific">uncultured Nocardioides sp</name>
    <dbReference type="NCBI Taxonomy" id="198441"/>
    <lineage>
        <taxon>Bacteria</taxon>
        <taxon>Bacillati</taxon>
        <taxon>Actinomycetota</taxon>
        <taxon>Actinomycetes</taxon>
        <taxon>Propionibacteriales</taxon>
        <taxon>Nocardioidaceae</taxon>
        <taxon>Nocardioides</taxon>
        <taxon>environmental samples</taxon>
    </lineage>
</organism>
<keyword evidence="2" id="KW-0687">Ribonucleoprotein</keyword>